<dbReference type="InterPro" id="IPR002347">
    <property type="entry name" value="SDR_fam"/>
</dbReference>
<gene>
    <name evidence="2" type="ORF">GCM10009760_14090</name>
</gene>
<dbReference type="Gene3D" id="3.40.50.720">
    <property type="entry name" value="NAD(P)-binding Rossmann-like Domain"/>
    <property type="match status" value="1"/>
</dbReference>
<evidence type="ECO:0000313" key="2">
    <source>
        <dbReference type="EMBL" id="GAA2135482.1"/>
    </source>
</evidence>
<dbReference type="InterPro" id="IPR020904">
    <property type="entry name" value="Sc_DH/Rdtase_CS"/>
</dbReference>
<proteinExistence type="inferred from homology"/>
<dbReference type="NCBIfam" id="NF009384">
    <property type="entry name" value="PRK12743.1"/>
    <property type="match status" value="1"/>
</dbReference>
<dbReference type="RefSeq" id="WP_344461863.1">
    <property type="nucleotide sequence ID" value="NZ_BAAANT010000005.1"/>
</dbReference>
<evidence type="ECO:0000256" key="1">
    <source>
        <dbReference type="ARBA" id="ARBA00006484"/>
    </source>
</evidence>
<dbReference type="PRINTS" id="PR00080">
    <property type="entry name" value="SDRFAMILY"/>
</dbReference>
<dbReference type="PROSITE" id="PS00061">
    <property type="entry name" value="ADH_SHORT"/>
    <property type="match status" value="1"/>
</dbReference>
<dbReference type="SUPFAM" id="SSF51735">
    <property type="entry name" value="NAD(P)-binding Rossmann-fold domains"/>
    <property type="match status" value="1"/>
</dbReference>
<dbReference type="Pfam" id="PF13561">
    <property type="entry name" value="adh_short_C2"/>
    <property type="match status" value="1"/>
</dbReference>
<protein>
    <submittedName>
        <fullName evidence="2">SDR family oxidoreductase</fullName>
    </submittedName>
</protein>
<dbReference type="EMBL" id="BAAANT010000005">
    <property type="protein sequence ID" value="GAA2135482.1"/>
    <property type="molecule type" value="Genomic_DNA"/>
</dbReference>
<keyword evidence="3" id="KW-1185">Reference proteome</keyword>
<organism evidence="2 3">
    <name type="scientific">Kitasatospora kazusensis</name>
    <dbReference type="NCBI Taxonomy" id="407974"/>
    <lineage>
        <taxon>Bacteria</taxon>
        <taxon>Bacillati</taxon>
        <taxon>Actinomycetota</taxon>
        <taxon>Actinomycetes</taxon>
        <taxon>Kitasatosporales</taxon>
        <taxon>Streptomycetaceae</taxon>
        <taxon>Kitasatospora</taxon>
    </lineage>
</organism>
<dbReference type="PANTHER" id="PTHR42879">
    <property type="entry name" value="3-OXOACYL-(ACYL-CARRIER-PROTEIN) REDUCTASE"/>
    <property type="match status" value="1"/>
</dbReference>
<accession>A0ABP5KTI7</accession>
<dbReference type="InterPro" id="IPR036291">
    <property type="entry name" value="NAD(P)-bd_dom_sf"/>
</dbReference>
<comment type="similarity">
    <text evidence="1">Belongs to the short-chain dehydrogenases/reductases (SDR) family.</text>
</comment>
<comment type="caution">
    <text evidence="2">The sequence shown here is derived from an EMBL/GenBank/DDBJ whole genome shotgun (WGS) entry which is preliminary data.</text>
</comment>
<dbReference type="CDD" id="cd05233">
    <property type="entry name" value="SDR_c"/>
    <property type="match status" value="1"/>
</dbReference>
<dbReference type="InterPro" id="IPR050259">
    <property type="entry name" value="SDR"/>
</dbReference>
<dbReference type="PANTHER" id="PTHR42879:SF2">
    <property type="entry name" value="3-OXOACYL-[ACYL-CARRIER-PROTEIN] REDUCTASE FABG"/>
    <property type="match status" value="1"/>
</dbReference>
<name>A0ABP5KTI7_9ACTN</name>
<sequence>MTAIVTGASSGIGRATAVALARAGHTVGIGYRTDRAAAEQTARLTAGQGIVFPLDLADPEAAAEAVDRAAEWLGGIDVLVNCAGINRRSPVLEESLGEWQRILTVDLTGPFACAQAAARRMVAQGRGGRIVNVTSVHEFLPILGGASYCAAKGGLGELTKVLALELAPYGITVNAVSPGETATRMNGVPDGQDAEGISRPAIPAGRPGRAAEVAAAIAHLAAPEAAYTTGITLTVDGGLSLMSAIANQRYANEPDRNEQYVTENGVTP</sequence>
<dbReference type="PRINTS" id="PR00081">
    <property type="entry name" value="GDHRDH"/>
</dbReference>
<evidence type="ECO:0000313" key="3">
    <source>
        <dbReference type="Proteomes" id="UP001422759"/>
    </source>
</evidence>
<dbReference type="Proteomes" id="UP001422759">
    <property type="component" value="Unassembled WGS sequence"/>
</dbReference>
<reference evidence="3" key="1">
    <citation type="journal article" date="2019" name="Int. J. Syst. Evol. Microbiol.">
        <title>The Global Catalogue of Microorganisms (GCM) 10K type strain sequencing project: providing services to taxonomists for standard genome sequencing and annotation.</title>
        <authorList>
            <consortium name="The Broad Institute Genomics Platform"/>
            <consortium name="The Broad Institute Genome Sequencing Center for Infectious Disease"/>
            <person name="Wu L."/>
            <person name="Ma J."/>
        </authorList>
    </citation>
    <scope>NUCLEOTIDE SEQUENCE [LARGE SCALE GENOMIC DNA]</scope>
    <source>
        <strain evidence="3">JCM 14560</strain>
    </source>
</reference>